<gene>
    <name evidence="2" type="ORF">H8S22_00895</name>
</gene>
<dbReference type="PRINTS" id="PR00131">
    <property type="entry name" value="GLHYDRLASE1"/>
</dbReference>
<protein>
    <submittedName>
        <fullName evidence="2">Glycoside hydrolase family 1 protein</fullName>
    </submittedName>
</protein>
<evidence type="ECO:0000313" key="3">
    <source>
        <dbReference type="Proteomes" id="UP000635828"/>
    </source>
</evidence>
<dbReference type="InterPro" id="IPR001360">
    <property type="entry name" value="Glyco_hydro_1"/>
</dbReference>
<comment type="similarity">
    <text evidence="1">Belongs to the glycosyl hydrolase 1 family.</text>
</comment>
<dbReference type="PANTHER" id="PTHR10353">
    <property type="entry name" value="GLYCOSYL HYDROLASE"/>
    <property type="match status" value="1"/>
</dbReference>
<name>A0ABR7FM28_9FIRM</name>
<dbReference type="Gene3D" id="3.20.20.80">
    <property type="entry name" value="Glycosidases"/>
    <property type="match status" value="1"/>
</dbReference>
<sequence length="477" mass="55144">MSFPKGFLWGGATAANQIEGGYLEGRKGDSISDHISGGSRSIKRRFTRVIEADTFYPSHEAVDFYHHYKEDIRLFAEMGFKAFRMSITWSRIFPKGIEDEPNEAGLKFYDDIFDECLKHGIEPIVTLMHFDMPYFLLDHYQGFCSREVVRHFVRYAETIFKRYKNKVKYWITFNEINFACLPSGNLEVLGIYDDRTTDYTDPYDDLNKRYQALHHVLIASAEAVNAAHKINPDNKVGCMIAHVTLYPRTCSPKDMIKVQDLDHLFNDFCGDVQVFGTYPAYMKNYYKAHNIEINIEENDMDILKEGCVDYYTFSYYMSNCVSAEGDYETSAGNLLGGVKNPYLKNSEWGWQVDPIGLRYTLNKLNDRYGIPLMIVENGLGAVDELTADRKIHDEYRISYLKDHIKQMSKAVDDGVNLIGYTMWSPIDLISSSTGEMKKRYGLIYINKNDDGMGDYSRIKKDSFYWYKKCIESNGEIL</sequence>
<dbReference type="GO" id="GO:0016787">
    <property type="term" value="F:hydrolase activity"/>
    <property type="evidence" value="ECO:0007669"/>
    <property type="project" value="UniProtKB-KW"/>
</dbReference>
<dbReference type="EMBL" id="JACOOS010000001">
    <property type="protein sequence ID" value="MBC5676223.1"/>
    <property type="molecule type" value="Genomic_DNA"/>
</dbReference>
<dbReference type="Proteomes" id="UP000635828">
    <property type="component" value="Unassembled WGS sequence"/>
</dbReference>
<dbReference type="RefSeq" id="WP_024728153.1">
    <property type="nucleotide sequence ID" value="NZ_JACOOS010000001.1"/>
</dbReference>
<dbReference type="PANTHER" id="PTHR10353:SF296">
    <property type="entry name" value="6-PHOSPHO-BETA-GLUCOSIDASE"/>
    <property type="match status" value="1"/>
</dbReference>
<dbReference type="SUPFAM" id="SSF51445">
    <property type="entry name" value="(Trans)glycosidases"/>
    <property type="match status" value="1"/>
</dbReference>
<keyword evidence="2" id="KW-0378">Hydrolase</keyword>
<organism evidence="2 3">
    <name type="scientific">Anaerostipes hominis</name>
    <name type="common">ex Liu et al. 2021</name>
    <dbReference type="NCBI Taxonomy" id="2763018"/>
    <lineage>
        <taxon>Bacteria</taxon>
        <taxon>Bacillati</taxon>
        <taxon>Bacillota</taxon>
        <taxon>Clostridia</taxon>
        <taxon>Lachnospirales</taxon>
        <taxon>Lachnospiraceae</taxon>
        <taxon>Anaerostipes</taxon>
    </lineage>
</organism>
<dbReference type="Pfam" id="PF00232">
    <property type="entry name" value="Glyco_hydro_1"/>
    <property type="match status" value="1"/>
</dbReference>
<dbReference type="PROSITE" id="PS00653">
    <property type="entry name" value="GLYCOSYL_HYDROL_F1_2"/>
    <property type="match status" value="1"/>
</dbReference>
<keyword evidence="3" id="KW-1185">Reference proteome</keyword>
<evidence type="ECO:0000256" key="1">
    <source>
        <dbReference type="RuleBase" id="RU003690"/>
    </source>
</evidence>
<accession>A0ABR7FM28</accession>
<dbReference type="InterPro" id="IPR033132">
    <property type="entry name" value="GH_1_N_CS"/>
</dbReference>
<evidence type="ECO:0000313" key="2">
    <source>
        <dbReference type="EMBL" id="MBC5676223.1"/>
    </source>
</evidence>
<proteinExistence type="inferred from homology"/>
<comment type="caution">
    <text evidence="2">The sequence shown here is derived from an EMBL/GenBank/DDBJ whole genome shotgun (WGS) entry which is preliminary data.</text>
</comment>
<reference evidence="2 3" key="1">
    <citation type="submission" date="2020-08" db="EMBL/GenBank/DDBJ databases">
        <title>Genome public.</title>
        <authorList>
            <person name="Liu C."/>
            <person name="Sun Q."/>
        </authorList>
    </citation>
    <scope>NUCLEOTIDE SEQUENCE [LARGE SCALE GENOMIC DNA]</scope>
    <source>
        <strain evidence="2 3">NSJ-7</strain>
    </source>
</reference>
<dbReference type="InterPro" id="IPR017853">
    <property type="entry name" value="GH"/>
</dbReference>